<comment type="function">
    <text evidence="8">Catalyzes the transfer of the phosphoribosyl group of 5-phosphorylribose-1-pyrophosphate (PRPP) to anthranilate to yield N-(5'-phosphoribosyl)-anthranilate (PRA).</text>
</comment>
<feature type="binding site" evidence="8">
    <location>
        <position position="90"/>
    </location>
    <ligand>
        <name>anthranilate</name>
        <dbReference type="ChEBI" id="CHEBI:16567"/>
        <label>1</label>
    </ligand>
</feature>
<dbReference type="InterPro" id="IPR000312">
    <property type="entry name" value="Glycosyl_Trfase_fam3"/>
</dbReference>
<feature type="binding site" evidence="8">
    <location>
        <position position="235"/>
    </location>
    <ligand>
        <name>Mg(2+)</name>
        <dbReference type="ChEBI" id="CHEBI:18420"/>
        <label>2</label>
    </ligand>
</feature>
<dbReference type="PANTHER" id="PTHR43285:SF2">
    <property type="entry name" value="ANTHRANILATE PHOSPHORIBOSYLTRANSFERASE"/>
    <property type="match status" value="1"/>
</dbReference>
<evidence type="ECO:0000259" key="10">
    <source>
        <dbReference type="Pfam" id="PF02885"/>
    </source>
</evidence>
<dbReference type="Pfam" id="PF00591">
    <property type="entry name" value="Glycos_transf_3"/>
    <property type="match status" value="1"/>
</dbReference>
<dbReference type="AlphaFoldDB" id="A0A2R6C5T9"/>
<dbReference type="GO" id="GO:0000287">
    <property type="term" value="F:magnesium ion binding"/>
    <property type="evidence" value="ECO:0007669"/>
    <property type="project" value="UniProtKB-UniRule"/>
</dbReference>
<dbReference type="InterPro" id="IPR017459">
    <property type="entry name" value="Glycosyl_Trfase_fam3_N_dom"/>
</dbReference>
<evidence type="ECO:0000256" key="7">
    <source>
        <dbReference type="ARBA" id="ARBA00023141"/>
    </source>
</evidence>
<dbReference type="PANTHER" id="PTHR43285">
    <property type="entry name" value="ANTHRANILATE PHOSPHORIBOSYLTRANSFERASE"/>
    <property type="match status" value="1"/>
</dbReference>
<dbReference type="InterPro" id="IPR036320">
    <property type="entry name" value="Glycosyl_Trfase_fam3_N_dom_sf"/>
</dbReference>
<gene>
    <name evidence="8" type="primary">trpD</name>
    <name evidence="11" type="ORF">B9Q04_16850</name>
</gene>
<feature type="binding site" evidence="8">
    <location>
        <position position="121"/>
    </location>
    <ligand>
        <name>anthranilate</name>
        <dbReference type="ChEBI" id="CHEBI:16567"/>
        <label>1</label>
    </ligand>
</feature>
<evidence type="ECO:0000256" key="2">
    <source>
        <dbReference type="ARBA" id="ARBA00011948"/>
    </source>
</evidence>
<feature type="binding site" evidence="8">
    <location>
        <position position="176"/>
    </location>
    <ligand>
        <name>anthranilate</name>
        <dbReference type="ChEBI" id="CHEBI:16567"/>
        <label>2</label>
    </ligand>
</feature>
<comment type="pathway">
    <text evidence="1 8">Amino-acid biosynthesis; L-tryptophan biosynthesis; L-tryptophan from chorismate: step 2/5.</text>
</comment>
<dbReference type="HAMAP" id="MF_00211">
    <property type="entry name" value="TrpD"/>
    <property type="match status" value="1"/>
</dbReference>
<comment type="caution">
    <text evidence="11">The sequence shown here is derived from an EMBL/GenBank/DDBJ whole genome shotgun (WGS) entry which is preliminary data.</text>
</comment>
<dbReference type="UniPathway" id="UPA00035">
    <property type="reaction ID" value="UER00041"/>
</dbReference>
<comment type="subunit">
    <text evidence="8">Homodimer.</text>
</comment>
<keyword evidence="6 8" id="KW-0822">Tryptophan biosynthesis</keyword>
<name>A0A2R6C5T9_9ARCH</name>
<evidence type="ECO:0000256" key="1">
    <source>
        <dbReference type="ARBA" id="ARBA00004907"/>
    </source>
</evidence>
<comment type="catalytic activity">
    <reaction evidence="8">
        <text>N-(5-phospho-beta-D-ribosyl)anthranilate + diphosphate = 5-phospho-alpha-D-ribose 1-diphosphate + anthranilate</text>
        <dbReference type="Rhea" id="RHEA:11768"/>
        <dbReference type="ChEBI" id="CHEBI:16567"/>
        <dbReference type="ChEBI" id="CHEBI:18277"/>
        <dbReference type="ChEBI" id="CHEBI:33019"/>
        <dbReference type="ChEBI" id="CHEBI:58017"/>
        <dbReference type="EC" id="2.4.2.18"/>
    </reaction>
</comment>
<feature type="binding site" evidence="8">
    <location>
        <begin position="93"/>
        <end position="94"/>
    </location>
    <ligand>
        <name>5-phospho-alpha-D-ribose 1-diphosphate</name>
        <dbReference type="ChEBI" id="CHEBI:58017"/>
    </ligand>
</feature>
<evidence type="ECO:0000256" key="6">
    <source>
        <dbReference type="ARBA" id="ARBA00022822"/>
    </source>
</evidence>
<feature type="domain" description="Glycosyl transferase family 3" evidence="9">
    <location>
        <begin position="84"/>
        <end position="336"/>
    </location>
</feature>
<feature type="binding site" evidence="8">
    <location>
        <begin position="100"/>
        <end position="103"/>
    </location>
    <ligand>
        <name>5-phospho-alpha-D-ribose 1-diphosphate</name>
        <dbReference type="ChEBI" id="CHEBI:58017"/>
    </ligand>
</feature>
<dbReference type="GO" id="GO:0005829">
    <property type="term" value="C:cytosol"/>
    <property type="evidence" value="ECO:0007669"/>
    <property type="project" value="TreeGrafter"/>
</dbReference>
<keyword evidence="4 8" id="KW-0328">Glycosyltransferase</keyword>
<feature type="binding site" evidence="8">
    <location>
        <position position="98"/>
    </location>
    <ligand>
        <name>5-phospho-alpha-D-ribose 1-diphosphate</name>
        <dbReference type="ChEBI" id="CHEBI:58017"/>
    </ligand>
</feature>
<dbReference type="SUPFAM" id="SSF47648">
    <property type="entry name" value="Nucleoside phosphorylase/phosphoribosyltransferase N-terminal domain"/>
    <property type="match status" value="1"/>
</dbReference>
<sequence>MLYRGDEEVSAVRGALIKAIEGCNLSPQEAESVLLEVLDGSATDAQIGALLVALKLKGETYEELAGFARGLMKKALRVNLSGGRLMDTAGTGGDRFKTFNVSTAAAFVLAAGGLRVAKHGNRSVSSTSGSADLMEAFGVRLEVDPQIVAACVEGAGIGFMYAPTFHPALKRVAGIRRELGFRTIFNMLGPLVNPAGVKRQLLGVAEPFMVDVMAKALNELGVEFACVVHGTEGMDEVSINSPTIMALVDSGAVKHVTLTPRELGLESAEPSQLTCRDVRDSALTVYRILSGRSGLGDPKTRLVAANAAVGFMVGGVVDSVSEGVQLALSTIESGRAADRLRELVRLSGGDPSKLEAIERVV</sequence>
<feature type="binding site" evidence="8">
    <location>
        <position position="236"/>
    </location>
    <ligand>
        <name>Mg(2+)</name>
        <dbReference type="ChEBI" id="CHEBI:18420"/>
        <label>1</label>
    </ligand>
</feature>
<dbReference type="GO" id="GO:0004048">
    <property type="term" value="F:anthranilate phosphoribosyltransferase activity"/>
    <property type="evidence" value="ECO:0007669"/>
    <property type="project" value="UniProtKB-UniRule"/>
</dbReference>
<evidence type="ECO:0000256" key="8">
    <source>
        <dbReference type="HAMAP-Rule" id="MF_00211"/>
    </source>
</evidence>
<keyword evidence="5 8" id="KW-0808">Transferase</keyword>
<evidence type="ECO:0000259" key="9">
    <source>
        <dbReference type="Pfam" id="PF00591"/>
    </source>
</evidence>
<reference evidence="11 12" key="1">
    <citation type="submission" date="2017-04" db="EMBL/GenBank/DDBJ databases">
        <title>Novel microbial lineages endemic to geothermal iron-oxide mats fill important gaps in the evolutionary history of Archaea.</title>
        <authorList>
            <person name="Jay Z.J."/>
            <person name="Beam J.P."/>
            <person name="Dlakic M."/>
            <person name="Rusch D.B."/>
            <person name="Kozubal M.A."/>
            <person name="Inskeep W.P."/>
        </authorList>
    </citation>
    <scope>NUCLEOTIDE SEQUENCE [LARGE SCALE GENOMIC DNA]</scope>
    <source>
        <strain evidence="11">BE_D</strain>
    </source>
</reference>
<comment type="caution">
    <text evidence="8">Lacks conserved residue(s) required for the propagation of feature annotation.</text>
</comment>
<feature type="binding site" evidence="8">
    <location>
        <position position="102"/>
    </location>
    <ligand>
        <name>Mg(2+)</name>
        <dbReference type="ChEBI" id="CHEBI:18420"/>
        <label>1</label>
    </ligand>
</feature>
<evidence type="ECO:0000256" key="3">
    <source>
        <dbReference type="ARBA" id="ARBA00022605"/>
    </source>
</evidence>
<feature type="binding site" evidence="8">
    <location>
        <position position="130"/>
    </location>
    <ligand>
        <name>5-phospho-alpha-D-ribose 1-diphosphate</name>
        <dbReference type="ChEBI" id="CHEBI:58017"/>
    </ligand>
</feature>
<feature type="binding site" evidence="8">
    <location>
        <position position="90"/>
    </location>
    <ligand>
        <name>5-phospho-alpha-D-ribose 1-diphosphate</name>
        <dbReference type="ChEBI" id="CHEBI:58017"/>
    </ligand>
</feature>
<comment type="cofactor">
    <cofactor evidence="8">
        <name>Mg(2+)</name>
        <dbReference type="ChEBI" id="CHEBI:18420"/>
    </cofactor>
    <text evidence="8">Binds 2 magnesium ions per monomer.</text>
</comment>
<dbReference type="InterPro" id="IPR005940">
    <property type="entry name" value="Anthranilate_Pribosyl_Tfrase"/>
</dbReference>
<protein>
    <recommendedName>
        <fullName evidence="2 8">Anthranilate phosphoribosyltransferase</fullName>
        <ecNumber evidence="2 8">2.4.2.18</ecNumber>
    </recommendedName>
</protein>
<dbReference type="SUPFAM" id="SSF52418">
    <property type="entry name" value="Nucleoside phosphorylase/phosphoribosyltransferase catalytic domain"/>
    <property type="match status" value="1"/>
</dbReference>
<feature type="binding site" evidence="8">
    <location>
        <position position="236"/>
    </location>
    <ligand>
        <name>Mg(2+)</name>
        <dbReference type="ChEBI" id="CHEBI:18420"/>
        <label>2</label>
    </ligand>
</feature>
<accession>A0A2R6C5T9</accession>
<keyword evidence="8" id="KW-0460">Magnesium</keyword>
<keyword evidence="8" id="KW-0479">Metal-binding</keyword>
<organism evidence="11 12">
    <name type="scientific">Candidatus Marsarchaeota G2 archaeon BE_D</name>
    <dbReference type="NCBI Taxonomy" id="1978158"/>
    <lineage>
        <taxon>Archaea</taxon>
        <taxon>Candidatus Marsarchaeota</taxon>
        <taxon>Candidatus Marsarchaeota group 2</taxon>
    </lineage>
</organism>
<evidence type="ECO:0000313" key="12">
    <source>
        <dbReference type="Proteomes" id="UP000242015"/>
    </source>
</evidence>
<dbReference type="Pfam" id="PF02885">
    <property type="entry name" value="Glycos_trans_3N"/>
    <property type="match status" value="1"/>
</dbReference>
<dbReference type="Gene3D" id="3.40.1030.10">
    <property type="entry name" value="Nucleoside phosphorylase/phosphoribosyltransferase catalytic domain"/>
    <property type="match status" value="1"/>
</dbReference>
<evidence type="ECO:0000256" key="4">
    <source>
        <dbReference type="ARBA" id="ARBA00022676"/>
    </source>
</evidence>
<comment type="similarity">
    <text evidence="8">Belongs to the anthranilate phosphoribosyltransferase family.</text>
</comment>
<evidence type="ECO:0000256" key="5">
    <source>
        <dbReference type="ARBA" id="ARBA00022679"/>
    </source>
</evidence>
<feature type="domain" description="Glycosyl transferase family 3 N-terminal" evidence="10">
    <location>
        <begin position="15"/>
        <end position="75"/>
    </location>
</feature>
<dbReference type="GO" id="GO:0000162">
    <property type="term" value="P:L-tryptophan biosynthetic process"/>
    <property type="evidence" value="ECO:0007669"/>
    <property type="project" value="UniProtKB-UniRule"/>
</dbReference>
<dbReference type="Proteomes" id="UP000242015">
    <property type="component" value="Unassembled WGS sequence"/>
</dbReference>
<dbReference type="NCBIfam" id="TIGR01245">
    <property type="entry name" value="trpD"/>
    <property type="match status" value="1"/>
</dbReference>
<keyword evidence="3 8" id="KW-0028">Amino-acid biosynthesis</keyword>
<keyword evidence="7 8" id="KW-0057">Aromatic amino acid biosynthesis</keyword>
<dbReference type="EC" id="2.4.2.18" evidence="2 8"/>
<evidence type="ECO:0000313" key="11">
    <source>
        <dbReference type="EMBL" id="PSO06282.1"/>
    </source>
</evidence>
<dbReference type="FunFam" id="3.40.1030.10:FF:000002">
    <property type="entry name" value="Anthranilate phosphoribosyltransferase"/>
    <property type="match status" value="1"/>
</dbReference>
<dbReference type="InterPro" id="IPR035902">
    <property type="entry name" value="Nuc_phospho_transferase"/>
</dbReference>
<proteinExistence type="inferred from homology"/>
<dbReference type="EMBL" id="NEXF01000540">
    <property type="protein sequence ID" value="PSO06282.1"/>
    <property type="molecule type" value="Genomic_DNA"/>
</dbReference>
<dbReference type="Gene3D" id="1.20.970.10">
    <property type="entry name" value="Transferase, Pyrimidine Nucleoside Phosphorylase, Chain C"/>
    <property type="match status" value="1"/>
</dbReference>
<feature type="binding site" evidence="8">
    <location>
        <begin position="118"/>
        <end position="126"/>
    </location>
    <ligand>
        <name>5-phospho-alpha-D-ribose 1-diphosphate</name>
        <dbReference type="ChEBI" id="CHEBI:58017"/>
    </ligand>
</feature>